<dbReference type="Pfam" id="PF13855">
    <property type="entry name" value="LRR_8"/>
    <property type="match status" value="1"/>
</dbReference>
<dbReference type="Gene3D" id="3.80.10.10">
    <property type="entry name" value="Ribonuclease Inhibitor"/>
    <property type="match status" value="2"/>
</dbReference>
<dbReference type="PANTHER" id="PTHR47566">
    <property type="match status" value="1"/>
</dbReference>
<proteinExistence type="predicted"/>
<organism evidence="3 4">
    <name type="scientific">Coprobacter fastidiosus</name>
    <dbReference type="NCBI Taxonomy" id="1099853"/>
    <lineage>
        <taxon>Bacteria</taxon>
        <taxon>Pseudomonadati</taxon>
        <taxon>Bacteroidota</taxon>
        <taxon>Bacteroidia</taxon>
        <taxon>Bacteroidales</taxon>
        <taxon>Barnesiellaceae</taxon>
        <taxon>Coprobacter</taxon>
    </lineage>
</organism>
<feature type="non-terminal residue" evidence="3">
    <location>
        <position position="711"/>
    </location>
</feature>
<reference evidence="3 4" key="1">
    <citation type="journal article" date="2018" name="Nat. Biotechnol.">
        <title>A standardized bacterial taxonomy based on genome phylogeny substantially revises the tree of life.</title>
        <authorList>
            <person name="Parks D.H."/>
            <person name="Chuvochina M."/>
            <person name="Waite D.W."/>
            <person name="Rinke C."/>
            <person name="Skarshewski A."/>
            <person name="Chaumeil P.A."/>
            <person name="Hugenholtz P."/>
        </authorList>
    </citation>
    <scope>NUCLEOTIDE SEQUENCE [LARGE SCALE GENOMIC DNA]</scope>
    <source>
        <strain evidence="3">UBA11482</strain>
    </source>
</reference>
<dbReference type="Proteomes" id="UP000262954">
    <property type="component" value="Unassembled WGS sequence"/>
</dbReference>
<name>A0A354M2S6_9BACT</name>
<comment type="caution">
    <text evidence="3">The sequence shown here is derived from an EMBL/GenBank/DDBJ whole genome shotgun (WGS) entry which is preliminary data.</text>
</comment>
<dbReference type="PANTHER" id="PTHR47566:SF1">
    <property type="entry name" value="PROTEIN NUD1"/>
    <property type="match status" value="1"/>
</dbReference>
<dbReference type="InterPro" id="IPR001611">
    <property type="entry name" value="Leu-rich_rpt"/>
</dbReference>
<dbReference type="AlphaFoldDB" id="A0A354M2S6"/>
<keyword evidence="2" id="KW-0677">Repeat</keyword>
<accession>A0A354M2S6</accession>
<protein>
    <recommendedName>
        <fullName evidence="5">Leucine-rich repeat domain-containing protein</fullName>
    </recommendedName>
</protein>
<dbReference type="GO" id="GO:0035591">
    <property type="term" value="F:signaling adaptor activity"/>
    <property type="evidence" value="ECO:0007669"/>
    <property type="project" value="TreeGrafter"/>
</dbReference>
<evidence type="ECO:0008006" key="5">
    <source>
        <dbReference type="Google" id="ProtNLM"/>
    </source>
</evidence>
<evidence type="ECO:0000313" key="4">
    <source>
        <dbReference type="Proteomes" id="UP000262954"/>
    </source>
</evidence>
<dbReference type="InterPro" id="IPR032675">
    <property type="entry name" value="LRR_dom_sf"/>
</dbReference>
<evidence type="ECO:0000256" key="2">
    <source>
        <dbReference type="ARBA" id="ARBA00022737"/>
    </source>
</evidence>
<dbReference type="SUPFAM" id="SSF52058">
    <property type="entry name" value="L domain-like"/>
    <property type="match status" value="2"/>
</dbReference>
<keyword evidence="1" id="KW-0433">Leucine-rich repeat</keyword>
<sequence>MYAETTTPSITLTSTKTDVIEMKFGCRTAHTIHIDWGDGKLVETVEIADSATVYPKASSATIYPTAVTGTPVNGGKIKIYADDIKFFVIDADQQVTELDVKGAKDLGYIKVNKNSITAIDLSKNNQLEYVNLDDNKLETLTLGDAPNLEQIVATDMSIAKIKLTGCPSLVNVNLADNKITTIDVSANTKMTTLALTNNLLTEIDCSACESLKYLRLSGNRFAAANSVIFPTSSANLTQVLLKDNYFKLSTLPVTKAKSYTYSPQNPYPSPKEIALGGTVDLSSELKLQGLSDKEETTTYRWIKKKDNTILTPGTDYTEVSAGVFKFDKELSDTIYCVMSTNAFSKFTGATNSYKTDLSVVVTEAAITLNTTKAEEVELQLGCATGHKVFIDWGDGMPVETVEINDSLAVFGQNTMKPTVVTGTPKGTIKIYGRDMLYFGADEQEVTSIDVTKAVQLGVLKVPTNKLGELNVTNNEELYYIYAEENELSALDATHCPKLIWLSANENKLESIDLTACSDLYNLNLSENLLSSIDLSVCNDLGPCRLSNNNLEEIIMPSEGVAPKTTLDVKNNRLKISTLPKKTEGMSSASRLTYAPQAPYVLPKDITAGTVVDLSSELKAFGVSDKEETTTYTWRLKTSGTALQKDVDYTEKDGVFTFTGTELADSVYCVMATAAYPKFTGTANMFKTTNVHITVPAGVDENTVSSRIITTG</sequence>
<evidence type="ECO:0000313" key="3">
    <source>
        <dbReference type="EMBL" id="HBJ08815.1"/>
    </source>
</evidence>
<evidence type="ECO:0000256" key="1">
    <source>
        <dbReference type="ARBA" id="ARBA00022614"/>
    </source>
</evidence>
<dbReference type="EMBL" id="DNWC01000095">
    <property type="protein sequence ID" value="HBJ08815.1"/>
    <property type="molecule type" value="Genomic_DNA"/>
</dbReference>
<gene>
    <name evidence="3" type="ORF">DDY73_07385</name>
</gene>
<dbReference type="InterPro" id="IPR052574">
    <property type="entry name" value="CDIRP"/>
</dbReference>